<evidence type="ECO:0000313" key="2">
    <source>
        <dbReference type="EMBL" id="NIH94250.1"/>
    </source>
</evidence>
<feature type="chain" id="PRO_5039027409" description="DUF320 domain-containing protein" evidence="1">
    <location>
        <begin position="27"/>
        <end position="153"/>
    </location>
</feature>
<organism evidence="2 3">
    <name type="scientific">Mycolicibacterium fluoranthenivorans</name>
    <dbReference type="NCBI Taxonomy" id="258505"/>
    <lineage>
        <taxon>Bacteria</taxon>
        <taxon>Bacillati</taxon>
        <taxon>Actinomycetota</taxon>
        <taxon>Actinomycetes</taxon>
        <taxon>Mycobacteriales</taxon>
        <taxon>Mycobacteriaceae</taxon>
        <taxon>Mycolicibacterium</taxon>
    </lineage>
</organism>
<evidence type="ECO:0000256" key="1">
    <source>
        <dbReference type="SAM" id="SignalP"/>
    </source>
</evidence>
<sequence>MKRTLIFVAAGLGAVGIAGLGGFATAAPAQASCAPGFTSIPCTIADNVVQAPQQIADGLAVAPGQLFASKGCPANDDGSVSPCGLPAVPGQLVTSIGTLPLQAIVGAQQVVTAPQNIANGLANAPRQIAGGLAAAPGQFVRAITHGGTDPESQ</sequence>
<evidence type="ECO:0000313" key="3">
    <source>
        <dbReference type="Proteomes" id="UP000547444"/>
    </source>
</evidence>
<feature type="signal peptide" evidence="1">
    <location>
        <begin position="1"/>
        <end position="26"/>
    </location>
</feature>
<dbReference type="RefSeq" id="WP_167156726.1">
    <property type="nucleotide sequence ID" value="NZ_JAANOW010000001.1"/>
</dbReference>
<reference evidence="2 3" key="1">
    <citation type="submission" date="2020-03" db="EMBL/GenBank/DDBJ databases">
        <title>Sequencing the genomes of 1000 actinobacteria strains.</title>
        <authorList>
            <person name="Klenk H.-P."/>
        </authorList>
    </citation>
    <scope>NUCLEOTIDE SEQUENCE [LARGE SCALE GENOMIC DNA]</scope>
    <source>
        <strain evidence="2 3">DSM 44556</strain>
    </source>
</reference>
<protein>
    <recommendedName>
        <fullName evidence="4">DUF320 domain-containing protein</fullName>
    </recommendedName>
</protein>
<evidence type="ECO:0008006" key="4">
    <source>
        <dbReference type="Google" id="ProtNLM"/>
    </source>
</evidence>
<dbReference type="AlphaFoldDB" id="A0A7X5TWX0"/>
<keyword evidence="3" id="KW-1185">Reference proteome</keyword>
<comment type="caution">
    <text evidence="2">The sequence shown here is derived from an EMBL/GenBank/DDBJ whole genome shotgun (WGS) entry which is preliminary data.</text>
</comment>
<gene>
    <name evidence="2" type="ORF">FHU31_001206</name>
</gene>
<proteinExistence type="predicted"/>
<dbReference type="Proteomes" id="UP000547444">
    <property type="component" value="Unassembled WGS sequence"/>
</dbReference>
<accession>A0A7X5TWX0</accession>
<name>A0A7X5TWX0_9MYCO</name>
<dbReference type="EMBL" id="JAANOW010000001">
    <property type="protein sequence ID" value="NIH94250.1"/>
    <property type="molecule type" value="Genomic_DNA"/>
</dbReference>
<keyword evidence="1" id="KW-0732">Signal</keyword>